<name>A0A8H6FV92_9LECA</name>
<keyword evidence="2" id="KW-0472">Membrane</keyword>
<evidence type="ECO:0000313" key="3">
    <source>
        <dbReference type="EMBL" id="KAF6235313.1"/>
    </source>
</evidence>
<dbReference type="GeneID" id="59288170"/>
<reference evidence="3 4" key="1">
    <citation type="journal article" date="2020" name="Genomics">
        <title>Complete, high-quality genomes from long-read metagenomic sequencing of two wolf lichen thalli reveals enigmatic genome architecture.</title>
        <authorList>
            <person name="McKenzie S.K."/>
            <person name="Walston R.F."/>
            <person name="Allen J.L."/>
        </authorList>
    </citation>
    <scope>NUCLEOTIDE SEQUENCE [LARGE SCALE GENOMIC DNA]</scope>
    <source>
        <strain evidence="3">WasteWater2</strain>
    </source>
</reference>
<keyword evidence="2" id="KW-0812">Transmembrane</keyword>
<dbReference type="Proteomes" id="UP000578531">
    <property type="component" value="Unassembled WGS sequence"/>
</dbReference>
<feature type="compositionally biased region" description="Basic and acidic residues" evidence="1">
    <location>
        <begin position="11"/>
        <end position="21"/>
    </location>
</feature>
<accession>A0A8H6FV92</accession>
<dbReference type="EMBL" id="JACCJC010000025">
    <property type="protein sequence ID" value="KAF6235313.1"/>
    <property type="molecule type" value="Genomic_DNA"/>
</dbReference>
<dbReference type="RefSeq" id="XP_037164684.1">
    <property type="nucleotide sequence ID" value="XM_037308418.1"/>
</dbReference>
<feature type="transmembrane region" description="Helical" evidence="2">
    <location>
        <begin position="92"/>
        <end position="112"/>
    </location>
</feature>
<organism evidence="3 4">
    <name type="scientific">Letharia columbiana</name>
    <dbReference type="NCBI Taxonomy" id="112416"/>
    <lineage>
        <taxon>Eukaryota</taxon>
        <taxon>Fungi</taxon>
        <taxon>Dikarya</taxon>
        <taxon>Ascomycota</taxon>
        <taxon>Pezizomycotina</taxon>
        <taxon>Lecanoromycetes</taxon>
        <taxon>OSLEUM clade</taxon>
        <taxon>Lecanoromycetidae</taxon>
        <taxon>Lecanorales</taxon>
        <taxon>Lecanorineae</taxon>
        <taxon>Parmeliaceae</taxon>
        <taxon>Letharia</taxon>
    </lineage>
</organism>
<evidence type="ECO:0000313" key="4">
    <source>
        <dbReference type="Proteomes" id="UP000578531"/>
    </source>
</evidence>
<dbReference type="OrthoDB" id="3596604at2759"/>
<evidence type="ECO:0000256" key="1">
    <source>
        <dbReference type="SAM" id="MobiDB-lite"/>
    </source>
</evidence>
<evidence type="ECO:0000256" key="2">
    <source>
        <dbReference type="SAM" id="Phobius"/>
    </source>
</evidence>
<sequence length="513" mass="57583">MELLPVAQSKDQGREQQHEDDASTTNLLAPPRPQSQRFHSHDHQSSHSNRSQPPRLWQISWWLLTIVLSAFILATVKIYHSQGNFDSAQKHVFNTITTALILALGLNFFEAFKSLAKGYKWKILEQAYYTRQEKGLISNIENLTDVLVLGWESLVKPYRKPWTALLCIAWIAINILAQVSVAMISLTYSVVDGTTWNNTYTRPGVASASNLKCYAFGPKGRCGEGNQARAHAYGDMALAFPCGAYNDTSQILTSRQNSRYYCRRTRHQQEFAYRFNEYNLNDTQQAYPIFTQRIVTASAGQCFNYTMVGDPRDLPDGNVFYEYSNGTFSSNITIPGQSGAWDGTTYIYRGSKPPEEAELYACGPRCLWMWAHKSHGHGEPSTFYQCPITVNPVSNTSNDTQQISDGMARLAAASIATQGRPINANVSREYQLYAFGSHWEVHFKEPDQVGANMAEFAIGSISTMAWTNPRIPVKGLVPYLGSHVEVNWYYLIPLVAGINGAHLALFMLNIYAT</sequence>
<feature type="transmembrane region" description="Helical" evidence="2">
    <location>
        <begin position="59"/>
        <end position="80"/>
    </location>
</feature>
<gene>
    <name evidence="3" type="ORF">HO173_006509</name>
</gene>
<feature type="region of interest" description="Disordered" evidence="1">
    <location>
        <begin position="1"/>
        <end position="52"/>
    </location>
</feature>
<feature type="transmembrane region" description="Helical" evidence="2">
    <location>
        <begin position="162"/>
        <end position="188"/>
    </location>
</feature>
<keyword evidence="2" id="KW-1133">Transmembrane helix</keyword>
<keyword evidence="4" id="KW-1185">Reference proteome</keyword>
<protein>
    <submittedName>
        <fullName evidence="3">Uncharacterized protein</fullName>
    </submittedName>
</protein>
<dbReference type="AlphaFoldDB" id="A0A8H6FV92"/>
<comment type="caution">
    <text evidence="3">The sequence shown here is derived from an EMBL/GenBank/DDBJ whole genome shotgun (WGS) entry which is preliminary data.</text>
</comment>
<feature type="transmembrane region" description="Helical" evidence="2">
    <location>
        <begin position="488"/>
        <end position="512"/>
    </location>
</feature>
<proteinExistence type="predicted"/>